<keyword evidence="3 14" id="KW-0436">Ligase</keyword>
<keyword evidence="9 14" id="KW-0233">DNA recombination</keyword>
<dbReference type="GO" id="GO:0006281">
    <property type="term" value="P:DNA repair"/>
    <property type="evidence" value="ECO:0007669"/>
    <property type="project" value="UniProtKB-KW"/>
</dbReference>
<feature type="region of interest" description="Disordered" evidence="16">
    <location>
        <begin position="53"/>
        <end position="113"/>
    </location>
</feature>
<dbReference type="GO" id="GO:0051301">
    <property type="term" value="P:cell division"/>
    <property type="evidence" value="ECO:0007669"/>
    <property type="project" value="UniProtKB-KW"/>
</dbReference>
<evidence type="ECO:0000313" key="19">
    <source>
        <dbReference type="Proteomes" id="UP000036987"/>
    </source>
</evidence>
<dbReference type="GO" id="GO:0071897">
    <property type="term" value="P:DNA biosynthetic process"/>
    <property type="evidence" value="ECO:0007669"/>
    <property type="project" value="InterPro"/>
</dbReference>
<dbReference type="EC" id="6.5.1.1" evidence="14"/>
<dbReference type="InterPro" id="IPR012309">
    <property type="entry name" value="DNA_ligase_ATP-dep_C"/>
</dbReference>
<dbReference type="PANTHER" id="PTHR45674:SF4">
    <property type="entry name" value="DNA LIGASE 1"/>
    <property type="match status" value="1"/>
</dbReference>
<keyword evidence="6 14" id="KW-0547">Nucleotide-binding</keyword>
<keyword evidence="10 14" id="KW-0234">DNA repair</keyword>
<dbReference type="InterPro" id="IPR050191">
    <property type="entry name" value="ATP-dep_DNA_ligase"/>
</dbReference>
<evidence type="ECO:0000256" key="3">
    <source>
        <dbReference type="ARBA" id="ARBA00022598"/>
    </source>
</evidence>
<dbReference type="GO" id="GO:0003910">
    <property type="term" value="F:DNA ligase (ATP) activity"/>
    <property type="evidence" value="ECO:0000318"/>
    <property type="project" value="GO_Central"/>
</dbReference>
<reference evidence="19" key="1">
    <citation type="journal article" date="2016" name="Nature">
        <title>The genome of the seagrass Zostera marina reveals angiosperm adaptation to the sea.</title>
        <authorList>
            <person name="Olsen J.L."/>
            <person name="Rouze P."/>
            <person name="Verhelst B."/>
            <person name="Lin Y.-C."/>
            <person name="Bayer T."/>
            <person name="Collen J."/>
            <person name="Dattolo E."/>
            <person name="De Paoli E."/>
            <person name="Dittami S."/>
            <person name="Maumus F."/>
            <person name="Michel G."/>
            <person name="Kersting A."/>
            <person name="Lauritano C."/>
            <person name="Lohaus R."/>
            <person name="Toepel M."/>
            <person name="Tonon T."/>
            <person name="Vanneste K."/>
            <person name="Amirebrahimi M."/>
            <person name="Brakel J."/>
            <person name="Bostroem C."/>
            <person name="Chovatia M."/>
            <person name="Grimwood J."/>
            <person name="Jenkins J.W."/>
            <person name="Jueterbock A."/>
            <person name="Mraz A."/>
            <person name="Stam W.T."/>
            <person name="Tice H."/>
            <person name="Bornberg-Bauer E."/>
            <person name="Green P.J."/>
            <person name="Pearson G.A."/>
            <person name="Procaccini G."/>
            <person name="Duarte C.M."/>
            <person name="Schmutz J."/>
            <person name="Reusch T.B.H."/>
            <person name="Van de Peer Y."/>
        </authorList>
    </citation>
    <scope>NUCLEOTIDE SEQUENCE [LARGE SCALE GENOMIC DNA]</scope>
    <source>
        <strain evidence="19">cv. Finnish</strain>
    </source>
</reference>
<dbReference type="NCBIfam" id="TIGR00574">
    <property type="entry name" value="dnl1"/>
    <property type="match status" value="1"/>
</dbReference>
<dbReference type="Pfam" id="PF01068">
    <property type="entry name" value="DNA_ligase_A_M"/>
    <property type="match status" value="1"/>
</dbReference>
<dbReference type="GO" id="GO:0006273">
    <property type="term" value="P:lagging strand elongation"/>
    <property type="evidence" value="ECO:0000318"/>
    <property type="project" value="GO_Central"/>
</dbReference>
<dbReference type="FunFam" id="1.10.3260.10:FF:000001">
    <property type="entry name" value="DNA ligase"/>
    <property type="match status" value="1"/>
</dbReference>
<keyword evidence="12" id="KW-0131">Cell cycle</keyword>
<name>A0A0K9P9B3_ZOSMR</name>
<dbReference type="AlphaFoldDB" id="A0A0K9P9B3"/>
<dbReference type="PROSITE" id="PS00697">
    <property type="entry name" value="DNA_LIGASE_A1"/>
    <property type="match status" value="1"/>
</dbReference>
<dbReference type="Pfam" id="PF04679">
    <property type="entry name" value="DNA_ligase_A_C"/>
    <property type="match status" value="1"/>
</dbReference>
<keyword evidence="19" id="KW-1185">Reference proteome</keyword>
<dbReference type="FunFam" id="3.30.470.30:FF:000016">
    <property type="entry name" value="DNA ligase"/>
    <property type="match status" value="1"/>
</dbReference>
<dbReference type="Proteomes" id="UP000036987">
    <property type="component" value="Unassembled WGS sequence"/>
</dbReference>
<dbReference type="GO" id="GO:0006310">
    <property type="term" value="P:DNA recombination"/>
    <property type="evidence" value="ECO:0007669"/>
    <property type="project" value="UniProtKB-KW"/>
</dbReference>
<sequence>MLKFRLHNCFATPFRSTPLTITSKSVFYSRPAVHISRSMSSKRTVSDVLMGAARAAAGKRSKNSTNSNSKTSSLPSPTPSPKKPKTLDTTVDSKPQEEDDKKKKPLSSADSPQVHVRNFEVEIKKKGSDFNHEFVASWKNGEPVPFLFLARALDLISGEPGRIAITDMMCNVFRTVISTTPGDLLAVVYLSANKIAPPHDGVELGIGDSALIKSLADAYGRREEHVKNQFKELGDLGLVAEKSRSSQKMMFKPPPLTVTKVFNTFRTIAKEAGKDSQDKKRNHIKGLLVAATDCEPLYLIRLLQSKMRIGLAEQTVLAALGQAAALSETLPSPPSKSQPSTEEAAKIIKQVYSVLPDYDKIVPSLLQIGIWKLSETCKFSPGVPVRPMLAKPTKGVSEILDKFQGIEFTSEYKYDGERAQIHYLENGSVEIYSRNAERNTGKYPDVVNSVTSYKKPTVKSFVLDCEVVAFDREKQKILPFQVLSTRARKDVNLSDIKVDVCTFAFDILYLNGQPLLQEQLKVRREHLYSSFVESPGVFKFATASISNDLEEIQTFLDNSVNSSCEGLIIKTLDNDATYEPSKRSNNWLKLKKDYMDSIGDSVDLVPIAAFHGRGKRTGVYGSFLLACYDEQNEEYQSICNIGTGFSEKVLEERSSSLRANAIPKPKPYYRCGESTNPDVWFEPLQVWEVKAADLSISPVHRAANGIVDPNKGISLRFPRLMRVREDKNPDQATTSEQIADMYRSQKINHTNARDDEDDD</sequence>
<keyword evidence="8 14" id="KW-0067">ATP-binding</keyword>
<feature type="domain" description="ATP-dependent DNA ligase family profile" evidence="17">
    <location>
        <begin position="493"/>
        <end position="629"/>
    </location>
</feature>
<dbReference type="CDD" id="cd07900">
    <property type="entry name" value="Adenylation_DNA_ligase_I_Euk"/>
    <property type="match status" value="1"/>
</dbReference>
<accession>A0A0K9P9B3</accession>
<dbReference type="GO" id="GO:0003677">
    <property type="term" value="F:DNA binding"/>
    <property type="evidence" value="ECO:0007669"/>
    <property type="project" value="InterPro"/>
</dbReference>
<keyword evidence="5" id="KW-0235">DNA replication</keyword>
<dbReference type="CDD" id="cd07969">
    <property type="entry name" value="OBF_DNA_ligase_I"/>
    <property type="match status" value="1"/>
</dbReference>
<feature type="compositionally biased region" description="Low complexity" evidence="16">
    <location>
        <begin position="63"/>
        <end position="75"/>
    </location>
</feature>
<dbReference type="PROSITE" id="PS00333">
    <property type="entry name" value="DNA_LIGASE_A2"/>
    <property type="match status" value="1"/>
</dbReference>
<evidence type="ECO:0000256" key="11">
    <source>
        <dbReference type="ARBA" id="ARBA00023242"/>
    </source>
</evidence>
<evidence type="ECO:0000256" key="1">
    <source>
        <dbReference type="ARBA" id="ARBA00004123"/>
    </source>
</evidence>
<evidence type="ECO:0000259" key="17">
    <source>
        <dbReference type="PROSITE" id="PS50160"/>
    </source>
</evidence>
<evidence type="ECO:0000256" key="5">
    <source>
        <dbReference type="ARBA" id="ARBA00022705"/>
    </source>
</evidence>
<evidence type="ECO:0000256" key="6">
    <source>
        <dbReference type="ARBA" id="ARBA00022741"/>
    </source>
</evidence>
<comment type="catalytic activity">
    <reaction evidence="13 14">
        <text>ATP + (deoxyribonucleotide)n-3'-hydroxyl + 5'-phospho-(deoxyribonucleotide)m = (deoxyribonucleotide)n+m + AMP + diphosphate.</text>
        <dbReference type="EC" id="6.5.1.1"/>
    </reaction>
</comment>
<evidence type="ECO:0000256" key="16">
    <source>
        <dbReference type="SAM" id="MobiDB-lite"/>
    </source>
</evidence>
<dbReference type="GO" id="GO:0005524">
    <property type="term" value="F:ATP binding"/>
    <property type="evidence" value="ECO:0007669"/>
    <property type="project" value="UniProtKB-KW"/>
</dbReference>
<dbReference type="Gene3D" id="3.30.470.30">
    <property type="entry name" value="DNA ligase/mRNA capping enzyme"/>
    <property type="match status" value="1"/>
</dbReference>
<dbReference type="EMBL" id="LFYR01001099">
    <property type="protein sequence ID" value="KMZ64847.1"/>
    <property type="molecule type" value="Genomic_DNA"/>
</dbReference>
<gene>
    <name evidence="18" type="ORF">ZOSMA_34G01290</name>
</gene>
<dbReference type="Pfam" id="PF04675">
    <property type="entry name" value="DNA_ligase_A_N"/>
    <property type="match status" value="1"/>
</dbReference>
<evidence type="ECO:0000256" key="14">
    <source>
        <dbReference type="RuleBase" id="RU000617"/>
    </source>
</evidence>
<dbReference type="Gene3D" id="3.30.1490.70">
    <property type="match status" value="1"/>
</dbReference>
<protein>
    <recommendedName>
        <fullName evidence="14">DNA ligase</fullName>
        <ecNumber evidence="14">6.5.1.1</ecNumber>
    </recommendedName>
</protein>
<dbReference type="GO" id="GO:0005634">
    <property type="term" value="C:nucleus"/>
    <property type="evidence" value="ECO:0000318"/>
    <property type="project" value="GO_Central"/>
</dbReference>
<evidence type="ECO:0000256" key="9">
    <source>
        <dbReference type="ARBA" id="ARBA00023172"/>
    </source>
</evidence>
<dbReference type="Gene3D" id="2.40.50.140">
    <property type="entry name" value="Nucleic acid-binding proteins"/>
    <property type="match status" value="1"/>
</dbReference>
<keyword evidence="11" id="KW-0539">Nucleus</keyword>
<comment type="subcellular location">
    <subcellularLocation>
        <location evidence="1">Nucleus</location>
    </subcellularLocation>
</comment>
<dbReference type="InterPro" id="IPR036599">
    <property type="entry name" value="DNA_ligase_N_sf"/>
</dbReference>
<dbReference type="SUPFAM" id="SSF50249">
    <property type="entry name" value="Nucleic acid-binding proteins"/>
    <property type="match status" value="1"/>
</dbReference>
<dbReference type="STRING" id="29655.A0A0K9P9B3"/>
<evidence type="ECO:0000256" key="13">
    <source>
        <dbReference type="ARBA" id="ARBA00034003"/>
    </source>
</evidence>
<dbReference type="SUPFAM" id="SSF117018">
    <property type="entry name" value="ATP-dependent DNA ligase DNA-binding domain"/>
    <property type="match status" value="1"/>
</dbReference>
<dbReference type="InterPro" id="IPR000977">
    <property type="entry name" value="DNA_ligase_ATP-dep"/>
</dbReference>
<evidence type="ECO:0000256" key="12">
    <source>
        <dbReference type="ARBA" id="ARBA00023306"/>
    </source>
</evidence>
<keyword evidence="4" id="KW-0132">Cell division</keyword>
<comment type="similarity">
    <text evidence="2 15">Belongs to the ATP-dependent DNA ligase family.</text>
</comment>
<feature type="region of interest" description="Disordered" evidence="16">
    <location>
        <begin position="724"/>
        <end position="759"/>
    </location>
</feature>
<evidence type="ECO:0000256" key="4">
    <source>
        <dbReference type="ARBA" id="ARBA00022618"/>
    </source>
</evidence>
<comment type="caution">
    <text evidence="18">The sequence shown here is derived from an EMBL/GenBank/DDBJ whole genome shotgun (WGS) entry which is preliminary data.</text>
</comment>
<proteinExistence type="inferred from homology"/>
<dbReference type="InterPro" id="IPR012340">
    <property type="entry name" value="NA-bd_OB-fold"/>
</dbReference>
<dbReference type="InterPro" id="IPR012310">
    <property type="entry name" value="DNA_ligase_ATP-dep_cent"/>
</dbReference>
<evidence type="ECO:0000256" key="7">
    <source>
        <dbReference type="ARBA" id="ARBA00022763"/>
    </source>
</evidence>
<dbReference type="OrthoDB" id="206088at2759"/>
<evidence type="ECO:0000256" key="15">
    <source>
        <dbReference type="RuleBase" id="RU004196"/>
    </source>
</evidence>
<keyword evidence="7 14" id="KW-0227">DNA damage</keyword>
<dbReference type="PROSITE" id="PS50160">
    <property type="entry name" value="DNA_LIGASE_A3"/>
    <property type="match status" value="1"/>
</dbReference>
<dbReference type="FunFam" id="2.40.50.140:FF:000062">
    <property type="entry name" value="DNA ligase"/>
    <property type="match status" value="1"/>
</dbReference>
<evidence type="ECO:0000256" key="8">
    <source>
        <dbReference type="ARBA" id="ARBA00022840"/>
    </source>
</evidence>
<evidence type="ECO:0000256" key="10">
    <source>
        <dbReference type="ARBA" id="ARBA00023204"/>
    </source>
</evidence>
<dbReference type="PANTHER" id="PTHR45674">
    <property type="entry name" value="DNA LIGASE 1/3 FAMILY MEMBER"/>
    <property type="match status" value="1"/>
</dbReference>
<dbReference type="InterPro" id="IPR016059">
    <property type="entry name" value="DNA_ligase_ATP-dep_CS"/>
</dbReference>
<evidence type="ECO:0000313" key="18">
    <source>
        <dbReference type="EMBL" id="KMZ64847.1"/>
    </source>
</evidence>
<evidence type="ECO:0000256" key="2">
    <source>
        <dbReference type="ARBA" id="ARBA00007572"/>
    </source>
</evidence>
<dbReference type="Gene3D" id="1.10.3260.10">
    <property type="entry name" value="DNA ligase, ATP-dependent, N-terminal domain"/>
    <property type="match status" value="1"/>
</dbReference>
<organism evidence="18 19">
    <name type="scientific">Zostera marina</name>
    <name type="common">Eelgrass</name>
    <dbReference type="NCBI Taxonomy" id="29655"/>
    <lineage>
        <taxon>Eukaryota</taxon>
        <taxon>Viridiplantae</taxon>
        <taxon>Streptophyta</taxon>
        <taxon>Embryophyta</taxon>
        <taxon>Tracheophyta</taxon>
        <taxon>Spermatophyta</taxon>
        <taxon>Magnoliopsida</taxon>
        <taxon>Liliopsida</taxon>
        <taxon>Zosteraceae</taxon>
        <taxon>Zostera</taxon>
    </lineage>
</organism>
<dbReference type="InterPro" id="IPR012308">
    <property type="entry name" value="DNA_ligase_ATP-dep_N"/>
</dbReference>
<dbReference type="SUPFAM" id="SSF56091">
    <property type="entry name" value="DNA ligase/mRNA capping enzyme, catalytic domain"/>
    <property type="match status" value="1"/>
</dbReference>
<dbReference type="OMA" id="WIKYKRD"/>